<comment type="caution">
    <text evidence="2">The sequence shown here is derived from an EMBL/GenBank/DDBJ whole genome shotgun (WGS) entry which is preliminary data.</text>
</comment>
<accession>A0ABT5E408</accession>
<feature type="transmembrane region" description="Helical" evidence="1">
    <location>
        <begin position="258"/>
        <end position="279"/>
    </location>
</feature>
<proteinExistence type="predicted"/>
<dbReference type="RefSeq" id="WP_272089123.1">
    <property type="nucleotide sequence ID" value="NZ_JAQNDL010000003.1"/>
</dbReference>
<organism evidence="2 3">
    <name type="scientific">Nannocystis bainbridge</name>
    <dbReference type="NCBI Taxonomy" id="2995303"/>
    <lineage>
        <taxon>Bacteria</taxon>
        <taxon>Pseudomonadati</taxon>
        <taxon>Myxococcota</taxon>
        <taxon>Polyangia</taxon>
        <taxon>Nannocystales</taxon>
        <taxon>Nannocystaceae</taxon>
        <taxon>Nannocystis</taxon>
    </lineage>
</organism>
<protein>
    <submittedName>
        <fullName evidence="2">Uncharacterized protein</fullName>
    </submittedName>
</protein>
<reference evidence="2 3" key="1">
    <citation type="submission" date="2022-11" db="EMBL/GenBank/DDBJ databases">
        <title>Minimal conservation of predation-associated metabolite biosynthetic gene clusters underscores biosynthetic potential of Myxococcota including descriptions for ten novel species: Archangium lansinium sp. nov., Myxococcus landrumus sp. nov., Nannocystis bai.</title>
        <authorList>
            <person name="Ahearne A."/>
            <person name="Stevens C."/>
            <person name="Dowd S."/>
        </authorList>
    </citation>
    <scope>NUCLEOTIDE SEQUENCE [LARGE SCALE GENOMIC DNA]</scope>
    <source>
        <strain evidence="2 3">BB15-2</strain>
    </source>
</reference>
<name>A0ABT5E408_9BACT</name>
<sequence>MDTRAEVGDNEAMSLRAALSLVLAGPALAAPPGAPLIPPDADNVALWDHLNAADPSLTTAPAPVERAVAVAELAEARLAGADAVDVIELLMLASGARRVAYQRTDGTQRGLHLCALLHDAEVVLGRPELASAVVESATKFRDEARAGLTSHPTAPCVAPASVSNEIKAVPEGPAPLTETADAPPPRRPIAKLAAGSALAVVGVALACGAFASLAGRRRADVSIAELNAAWVAEDRSPTLQELELGAAANRRYERLGTAALVLGIAGGVSLLTGLAVALAPQRAASRARVRASGAGLVYTF</sequence>
<keyword evidence="1" id="KW-1133">Transmembrane helix</keyword>
<evidence type="ECO:0000313" key="2">
    <source>
        <dbReference type="EMBL" id="MDC0720614.1"/>
    </source>
</evidence>
<gene>
    <name evidence="2" type="ORF">POL25_27165</name>
</gene>
<keyword evidence="1" id="KW-0812">Transmembrane</keyword>
<feature type="transmembrane region" description="Helical" evidence="1">
    <location>
        <begin position="192"/>
        <end position="213"/>
    </location>
</feature>
<dbReference type="Proteomes" id="UP001221686">
    <property type="component" value="Unassembled WGS sequence"/>
</dbReference>
<keyword evidence="3" id="KW-1185">Reference proteome</keyword>
<evidence type="ECO:0000313" key="3">
    <source>
        <dbReference type="Proteomes" id="UP001221686"/>
    </source>
</evidence>
<keyword evidence="1" id="KW-0472">Membrane</keyword>
<evidence type="ECO:0000256" key="1">
    <source>
        <dbReference type="SAM" id="Phobius"/>
    </source>
</evidence>
<dbReference type="EMBL" id="JAQNDL010000003">
    <property type="protein sequence ID" value="MDC0720614.1"/>
    <property type="molecule type" value="Genomic_DNA"/>
</dbReference>